<keyword evidence="3" id="KW-1185">Reference proteome</keyword>
<keyword evidence="1" id="KW-0472">Membrane</keyword>
<dbReference type="Proteomes" id="UP000018857">
    <property type="component" value="Unassembled WGS sequence"/>
</dbReference>
<dbReference type="AlphaFoldDB" id="W1RYF2"/>
<dbReference type="EMBL" id="AYOZ01000003">
    <property type="protein sequence ID" value="ETI61992.1"/>
    <property type="molecule type" value="Genomic_DNA"/>
</dbReference>
<dbReference type="STRING" id="1208321.D104_03470"/>
<feature type="transmembrane region" description="Helical" evidence="1">
    <location>
        <begin position="6"/>
        <end position="31"/>
    </location>
</feature>
<evidence type="ECO:0000313" key="2">
    <source>
        <dbReference type="EMBL" id="ETI61992.1"/>
    </source>
</evidence>
<evidence type="ECO:0000256" key="1">
    <source>
        <dbReference type="SAM" id="Phobius"/>
    </source>
</evidence>
<comment type="caution">
    <text evidence="2">The sequence shown here is derived from an EMBL/GenBank/DDBJ whole genome shotgun (WGS) entry which is preliminary data.</text>
</comment>
<protein>
    <submittedName>
        <fullName evidence="2">Uncharacterized protein</fullName>
    </submittedName>
</protein>
<proteinExistence type="predicted"/>
<feature type="transmembrane region" description="Helical" evidence="1">
    <location>
        <begin position="43"/>
        <end position="61"/>
    </location>
</feature>
<evidence type="ECO:0000313" key="3">
    <source>
        <dbReference type="Proteomes" id="UP000018857"/>
    </source>
</evidence>
<keyword evidence="1" id="KW-1133">Transmembrane helix</keyword>
<gene>
    <name evidence="2" type="ORF">D104_03470</name>
</gene>
<sequence length="62" mass="7356">MLVVDYTLLVLLTLIFDRDIVLFQDIILLIFKTRHFLLQKYKNILFIVKVFILTLTNVGCIK</sequence>
<organism evidence="2 3">
    <name type="scientific">Marinomonas profundimaris</name>
    <dbReference type="NCBI Taxonomy" id="1208321"/>
    <lineage>
        <taxon>Bacteria</taxon>
        <taxon>Pseudomonadati</taxon>
        <taxon>Pseudomonadota</taxon>
        <taxon>Gammaproteobacteria</taxon>
        <taxon>Oceanospirillales</taxon>
        <taxon>Oceanospirillaceae</taxon>
        <taxon>Marinomonas</taxon>
    </lineage>
</organism>
<keyword evidence="1" id="KW-0812">Transmembrane</keyword>
<reference evidence="2 3" key="1">
    <citation type="journal article" date="2014" name="Genome Announc.">
        <title>Draft Genome Sequence of Marinomonas sp. Strain D104, a Polycyclic Aromatic Hydrocarbon-Degrading Bacterium from the Deep-Sea Sediment of the Arctic Ocean.</title>
        <authorList>
            <person name="Dong C."/>
            <person name="Bai X."/>
            <person name="Lai Q."/>
            <person name="Xie Y."/>
            <person name="Chen X."/>
            <person name="Shao Z."/>
        </authorList>
    </citation>
    <scope>NUCLEOTIDE SEQUENCE [LARGE SCALE GENOMIC DNA]</scope>
    <source>
        <strain evidence="2 3">D104</strain>
    </source>
</reference>
<name>W1RYF2_9GAMM</name>
<accession>W1RYF2</accession>